<proteinExistence type="predicted"/>
<dbReference type="Proteomes" id="UP000606600">
    <property type="component" value="Unassembled WGS sequence"/>
</dbReference>
<gene>
    <name evidence="1" type="ORF">IDJ77_03725</name>
</gene>
<organism evidence="1 2">
    <name type="scientific">Mucilaginibacter pankratovii</name>
    <dbReference type="NCBI Taxonomy" id="2772110"/>
    <lineage>
        <taxon>Bacteria</taxon>
        <taxon>Pseudomonadati</taxon>
        <taxon>Bacteroidota</taxon>
        <taxon>Sphingobacteriia</taxon>
        <taxon>Sphingobacteriales</taxon>
        <taxon>Sphingobacteriaceae</taxon>
        <taxon>Mucilaginibacter</taxon>
    </lineage>
</organism>
<dbReference type="RefSeq" id="WP_191187585.1">
    <property type="nucleotide sequence ID" value="NZ_JACWMY010000002.1"/>
</dbReference>
<accession>A0ABR7WKQ7</accession>
<protein>
    <submittedName>
        <fullName evidence="1">Uncharacterized protein</fullName>
    </submittedName>
</protein>
<name>A0ABR7WKQ7_9SPHI</name>
<evidence type="ECO:0000313" key="2">
    <source>
        <dbReference type="Proteomes" id="UP000606600"/>
    </source>
</evidence>
<comment type="caution">
    <text evidence="1">The sequence shown here is derived from an EMBL/GenBank/DDBJ whole genome shotgun (WGS) entry which is preliminary data.</text>
</comment>
<keyword evidence="2" id="KW-1185">Reference proteome</keyword>
<dbReference type="EMBL" id="JACWMY010000002">
    <property type="protein sequence ID" value="MBD1362909.1"/>
    <property type="molecule type" value="Genomic_DNA"/>
</dbReference>
<reference evidence="1 2" key="1">
    <citation type="submission" date="2020-09" db="EMBL/GenBank/DDBJ databases">
        <title>Novel species of Mucilaginibacter isolated from a glacier on the Tibetan Plateau.</title>
        <authorList>
            <person name="Liu Q."/>
            <person name="Xin Y.-H."/>
        </authorList>
    </citation>
    <scope>NUCLEOTIDE SEQUENCE [LARGE SCALE GENOMIC DNA]</scope>
    <source>
        <strain evidence="1 2">ZT4R22</strain>
    </source>
</reference>
<evidence type="ECO:0000313" key="1">
    <source>
        <dbReference type="EMBL" id="MBD1362909.1"/>
    </source>
</evidence>
<sequence length="146" mass="16769">MGLLSRHKKEKEEADLFYKGIGQLSCPYFAKPVVFNSDGFHHLQFSDSGEREKPSQLLKFDLLRLVPGVVTKSGTEQEYRRQWCKVGRKKANGSQDMREMAFWGFVAIVRNKGGYVKIKIILRRIGDGNIAFWSVMQLALLTLCWP</sequence>